<organism evidence="1">
    <name type="scientific">bioreactor metagenome</name>
    <dbReference type="NCBI Taxonomy" id="1076179"/>
    <lineage>
        <taxon>unclassified sequences</taxon>
        <taxon>metagenomes</taxon>
        <taxon>ecological metagenomes</taxon>
    </lineage>
</organism>
<proteinExistence type="predicted"/>
<accession>A0A645IVW3</accession>
<name>A0A645IVW3_9ZZZZ</name>
<sequence>MALAENIGYDAAGRKTFDVVVEKEEPGKEKIELQRCDLFDYRVYYEWSTANPKKPDWSERHREIIPNTGLVREWRRFVENPTPFFD</sequence>
<reference evidence="1" key="1">
    <citation type="submission" date="2019-08" db="EMBL/GenBank/DDBJ databases">
        <authorList>
            <person name="Kucharzyk K."/>
            <person name="Murdoch R.W."/>
            <person name="Higgins S."/>
            <person name="Loffler F."/>
        </authorList>
    </citation>
    <scope>NUCLEOTIDE SEQUENCE</scope>
</reference>
<gene>
    <name evidence="1" type="ORF">SDC9_202699</name>
</gene>
<comment type="caution">
    <text evidence="1">The sequence shown here is derived from an EMBL/GenBank/DDBJ whole genome shotgun (WGS) entry which is preliminary data.</text>
</comment>
<dbReference type="EMBL" id="VSSQ01123813">
    <property type="protein sequence ID" value="MPN55020.1"/>
    <property type="molecule type" value="Genomic_DNA"/>
</dbReference>
<dbReference type="AlphaFoldDB" id="A0A645IVW3"/>
<evidence type="ECO:0000313" key="1">
    <source>
        <dbReference type="EMBL" id="MPN55020.1"/>
    </source>
</evidence>
<protein>
    <submittedName>
        <fullName evidence="1">Uncharacterized protein</fullName>
    </submittedName>
</protein>